<comment type="caution">
    <text evidence="2">The sequence shown here is derived from an EMBL/GenBank/DDBJ whole genome shotgun (WGS) entry which is preliminary data.</text>
</comment>
<protein>
    <submittedName>
        <fullName evidence="2">Uncharacterized protein</fullName>
    </submittedName>
</protein>
<keyword evidence="3" id="KW-1185">Reference proteome</keyword>
<dbReference type="AlphaFoldDB" id="A0A9W8E090"/>
<sequence>MTQATFFGYKIVGDREAAQATEANLDSAKVHAKEKRRLSKTDNQGRPLEGGSAGRAQSLAGINPKAEWANNCNVSAKDRPRQES</sequence>
<gene>
    <name evidence="2" type="ORF">IWQ62_004830</name>
</gene>
<reference evidence="2" key="1">
    <citation type="submission" date="2022-07" db="EMBL/GenBank/DDBJ databases">
        <title>Phylogenomic reconstructions and comparative analyses of Kickxellomycotina fungi.</title>
        <authorList>
            <person name="Reynolds N.K."/>
            <person name="Stajich J.E."/>
            <person name="Barry K."/>
            <person name="Grigoriev I.V."/>
            <person name="Crous P."/>
            <person name="Smith M.E."/>
        </authorList>
    </citation>
    <scope>NUCLEOTIDE SEQUENCE</scope>
    <source>
        <strain evidence="2">RSA 1196</strain>
    </source>
</reference>
<evidence type="ECO:0000256" key="1">
    <source>
        <dbReference type="SAM" id="MobiDB-lite"/>
    </source>
</evidence>
<evidence type="ECO:0000313" key="2">
    <source>
        <dbReference type="EMBL" id="KAJ1958903.1"/>
    </source>
</evidence>
<evidence type="ECO:0000313" key="3">
    <source>
        <dbReference type="Proteomes" id="UP001150925"/>
    </source>
</evidence>
<organism evidence="2 3">
    <name type="scientific">Dispira parvispora</name>
    <dbReference type="NCBI Taxonomy" id="1520584"/>
    <lineage>
        <taxon>Eukaryota</taxon>
        <taxon>Fungi</taxon>
        <taxon>Fungi incertae sedis</taxon>
        <taxon>Zoopagomycota</taxon>
        <taxon>Kickxellomycotina</taxon>
        <taxon>Dimargaritomycetes</taxon>
        <taxon>Dimargaritales</taxon>
        <taxon>Dimargaritaceae</taxon>
        <taxon>Dispira</taxon>
    </lineage>
</organism>
<name>A0A9W8E090_9FUNG</name>
<feature type="region of interest" description="Disordered" evidence="1">
    <location>
        <begin position="24"/>
        <end position="84"/>
    </location>
</feature>
<dbReference type="OrthoDB" id="10294266at2759"/>
<dbReference type="EMBL" id="JANBPY010001737">
    <property type="protein sequence ID" value="KAJ1958903.1"/>
    <property type="molecule type" value="Genomic_DNA"/>
</dbReference>
<proteinExistence type="predicted"/>
<dbReference type="Proteomes" id="UP001150925">
    <property type="component" value="Unassembled WGS sequence"/>
</dbReference>
<accession>A0A9W8E090</accession>